<sequence length="352" mass="37051">MTTASPADIPVIPATMKASVLLAPHELELQERTVPHPGPHEVLIRITSVGVCGSDTHYYEHGRIGDFVVEKPMILGHEPAGVIVAVGSDVHDRQVGQRVSLEPGIPQPFSPQTLHGQYNLDPAVRFFATPPIDGVFCEYVTHPAPFAHPVPDALSDDAAALLEPLSVGISAVRAAGVTLGDRVLITGAGPVGLLAAQCARLAGALDVVVTDTRDDRLVTAMSYGATETFRVDNAPSPDEPFPGSGYTVLLDASGAEPAILSGMQRLVPEGRVVLVGMGADTLRLPVPLIQERQLHLTGIFRYANTWDTAIRMAEQGLVDLDSLVTTRHGLDDVAAALTAGARPGALKAVVNP</sequence>
<dbReference type="PANTHER" id="PTHR43161">
    <property type="entry name" value="SORBITOL DEHYDROGENASE"/>
    <property type="match status" value="1"/>
</dbReference>
<accession>A0ABN2XVU4</accession>
<gene>
    <name evidence="8" type="ORF">GCM10009824_17820</name>
</gene>
<evidence type="ECO:0000256" key="1">
    <source>
        <dbReference type="ARBA" id="ARBA00001947"/>
    </source>
</evidence>
<evidence type="ECO:0000256" key="5">
    <source>
        <dbReference type="ARBA" id="ARBA00023002"/>
    </source>
</evidence>
<organism evidence="8 9">
    <name type="scientific">Kocuria atrinae</name>
    <dbReference type="NCBI Taxonomy" id="592377"/>
    <lineage>
        <taxon>Bacteria</taxon>
        <taxon>Bacillati</taxon>
        <taxon>Actinomycetota</taxon>
        <taxon>Actinomycetes</taxon>
        <taxon>Micrococcales</taxon>
        <taxon>Micrococcaceae</taxon>
        <taxon>Kocuria</taxon>
    </lineage>
</organism>
<dbReference type="InterPro" id="IPR002328">
    <property type="entry name" value="ADH_Zn_CS"/>
</dbReference>
<dbReference type="CDD" id="cd05285">
    <property type="entry name" value="sorbitol_DH"/>
    <property type="match status" value="1"/>
</dbReference>
<feature type="domain" description="Enoyl reductase (ER)" evidence="7">
    <location>
        <begin position="22"/>
        <end position="350"/>
    </location>
</feature>
<dbReference type="SUPFAM" id="SSF51735">
    <property type="entry name" value="NAD(P)-binding Rossmann-fold domains"/>
    <property type="match status" value="1"/>
</dbReference>
<dbReference type="Gene3D" id="3.40.50.720">
    <property type="entry name" value="NAD(P)-binding Rossmann-like Domain"/>
    <property type="match status" value="1"/>
</dbReference>
<reference evidence="8 9" key="1">
    <citation type="journal article" date="2019" name="Int. J. Syst. Evol. Microbiol.">
        <title>The Global Catalogue of Microorganisms (GCM) 10K type strain sequencing project: providing services to taxonomists for standard genome sequencing and annotation.</title>
        <authorList>
            <consortium name="The Broad Institute Genomics Platform"/>
            <consortium name="The Broad Institute Genome Sequencing Center for Infectious Disease"/>
            <person name="Wu L."/>
            <person name="Ma J."/>
        </authorList>
    </citation>
    <scope>NUCLEOTIDE SEQUENCE [LARGE SCALE GENOMIC DNA]</scope>
    <source>
        <strain evidence="8 9">JCM 15914</strain>
    </source>
</reference>
<comment type="caution">
    <text evidence="8">The sequence shown here is derived from an EMBL/GenBank/DDBJ whole genome shotgun (WGS) entry which is preliminary data.</text>
</comment>
<dbReference type="InterPro" id="IPR045306">
    <property type="entry name" value="SDH-like"/>
</dbReference>
<dbReference type="Pfam" id="PF08240">
    <property type="entry name" value="ADH_N"/>
    <property type="match status" value="1"/>
</dbReference>
<dbReference type="InterPro" id="IPR036291">
    <property type="entry name" value="NAD(P)-bd_dom_sf"/>
</dbReference>
<keyword evidence="3 6" id="KW-0479">Metal-binding</keyword>
<name>A0ABN2XVU4_9MICC</name>
<dbReference type="InterPro" id="IPR013149">
    <property type="entry name" value="ADH-like_C"/>
</dbReference>
<dbReference type="PROSITE" id="PS00059">
    <property type="entry name" value="ADH_ZINC"/>
    <property type="match status" value="1"/>
</dbReference>
<evidence type="ECO:0000256" key="2">
    <source>
        <dbReference type="ARBA" id="ARBA00008072"/>
    </source>
</evidence>
<keyword evidence="5" id="KW-0560">Oxidoreductase</keyword>
<evidence type="ECO:0000259" key="7">
    <source>
        <dbReference type="SMART" id="SM00829"/>
    </source>
</evidence>
<evidence type="ECO:0000256" key="4">
    <source>
        <dbReference type="ARBA" id="ARBA00022833"/>
    </source>
</evidence>
<dbReference type="InterPro" id="IPR011032">
    <property type="entry name" value="GroES-like_sf"/>
</dbReference>
<keyword evidence="4 6" id="KW-0862">Zinc</keyword>
<dbReference type="PANTHER" id="PTHR43161:SF9">
    <property type="entry name" value="SORBITOL DEHYDROGENASE"/>
    <property type="match status" value="1"/>
</dbReference>
<dbReference type="Proteomes" id="UP001500166">
    <property type="component" value="Unassembled WGS sequence"/>
</dbReference>
<dbReference type="InterPro" id="IPR013154">
    <property type="entry name" value="ADH-like_N"/>
</dbReference>
<protein>
    <submittedName>
        <fullName evidence="8">NAD(P)-dependent alcohol dehydrogenase</fullName>
    </submittedName>
</protein>
<keyword evidence="9" id="KW-1185">Reference proteome</keyword>
<dbReference type="EMBL" id="BAAAQA010000017">
    <property type="protein sequence ID" value="GAA2117987.1"/>
    <property type="molecule type" value="Genomic_DNA"/>
</dbReference>
<dbReference type="SMART" id="SM00829">
    <property type="entry name" value="PKS_ER"/>
    <property type="match status" value="1"/>
</dbReference>
<dbReference type="Gene3D" id="3.90.180.10">
    <property type="entry name" value="Medium-chain alcohol dehydrogenases, catalytic domain"/>
    <property type="match status" value="1"/>
</dbReference>
<evidence type="ECO:0000313" key="8">
    <source>
        <dbReference type="EMBL" id="GAA2117987.1"/>
    </source>
</evidence>
<proteinExistence type="inferred from homology"/>
<dbReference type="InterPro" id="IPR020843">
    <property type="entry name" value="ER"/>
</dbReference>
<dbReference type="Pfam" id="PF00107">
    <property type="entry name" value="ADH_zinc_N"/>
    <property type="match status" value="1"/>
</dbReference>
<evidence type="ECO:0000313" key="9">
    <source>
        <dbReference type="Proteomes" id="UP001500166"/>
    </source>
</evidence>
<evidence type="ECO:0000256" key="6">
    <source>
        <dbReference type="RuleBase" id="RU361277"/>
    </source>
</evidence>
<comment type="cofactor">
    <cofactor evidence="1 6">
        <name>Zn(2+)</name>
        <dbReference type="ChEBI" id="CHEBI:29105"/>
    </cofactor>
</comment>
<comment type="similarity">
    <text evidence="2 6">Belongs to the zinc-containing alcohol dehydrogenase family.</text>
</comment>
<evidence type="ECO:0000256" key="3">
    <source>
        <dbReference type="ARBA" id="ARBA00022723"/>
    </source>
</evidence>
<dbReference type="SUPFAM" id="SSF50129">
    <property type="entry name" value="GroES-like"/>
    <property type="match status" value="1"/>
</dbReference>
<dbReference type="RefSeq" id="WP_344224662.1">
    <property type="nucleotide sequence ID" value="NZ_BAAAQA010000017.1"/>
</dbReference>